<evidence type="ECO:0000313" key="3">
    <source>
        <dbReference type="EMBL" id="RYC28808.1"/>
    </source>
</evidence>
<evidence type="ECO:0000313" key="4">
    <source>
        <dbReference type="Proteomes" id="UP000290759"/>
    </source>
</evidence>
<keyword evidence="1" id="KW-0812">Transmembrane</keyword>
<reference evidence="3 4" key="1">
    <citation type="submission" date="2018-12" db="EMBL/GenBank/DDBJ databases">
        <authorList>
            <person name="Grouzdev D.S."/>
            <person name="Krutkina M.S."/>
        </authorList>
    </citation>
    <scope>NUCLEOTIDE SEQUENCE [LARGE SCALE GENOMIC DNA]</scope>
    <source>
        <strain evidence="3 4">RmlP026</strain>
    </source>
</reference>
<feature type="transmembrane region" description="Helical" evidence="1">
    <location>
        <begin position="39"/>
        <end position="61"/>
    </location>
</feature>
<keyword evidence="1" id="KW-1133">Transmembrane helix</keyword>
<dbReference type="Proteomes" id="UP000290759">
    <property type="component" value="Unassembled WGS sequence"/>
</dbReference>
<protein>
    <recommendedName>
        <fullName evidence="2">Putative Flp pilus-assembly TadG-like N-terminal domain-containing protein</fullName>
    </recommendedName>
</protein>
<feature type="domain" description="Putative Flp pilus-assembly TadG-like N-terminal" evidence="2">
    <location>
        <begin position="37"/>
        <end position="83"/>
    </location>
</feature>
<evidence type="ECO:0000259" key="2">
    <source>
        <dbReference type="Pfam" id="PF13400"/>
    </source>
</evidence>
<keyword evidence="4" id="KW-1185">Reference proteome</keyword>
<organism evidence="3 4">
    <name type="scientific">Lichenibacterium minor</name>
    <dbReference type="NCBI Taxonomy" id="2316528"/>
    <lineage>
        <taxon>Bacteria</taxon>
        <taxon>Pseudomonadati</taxon>
        <taxon>Pseudomonadota</taxon>
        <taxon>Alphaproteobacteria</taxon>
        <taxon>Hyphomicrobiales</taxon>
        <taxon>Lichenihabitantaceae</taxon>
        <taxon>Lichenibacterium</taxon>
    </lineage>
</organism>
<accession>A0A4Q2TZM9</accession>
<comment type="caution">
    <text evidence="3">The sequence shown here is derived from an EMBL/GenBank/DDBJ whole genome shotgun (WGS) entry which is preliminary data.</text>
</comment>
<sequence>MSATVKARGRLEYRGSIMARLGRMWRGLPRFGRDERGGVAVWFGVSVVALLFFAGSGLDLARSINQQAEMQGAVDAAALAGAGAYTSAATLATATAAATNYMTQFKTTSGLSALTFTVTPGTATSGTSVTSYGMTVAASASISNTLMAMAKSSNTVAVTATARNPVYNITISMSGFSSSAVDTGTISYYTVPADGSTPTATTLLYSNAANATSSGTTTVQLTASQKLGFMLTNTTDGNAATTCTTVLLILKKCSSNNYGSNAYGGASGSVHYFYSHMSPPSQIAYPSVTQNCSLQVLTSSTASPTSGSCLSALPTYATVNCVQASGMTLRYYWNDMGGSTDDKDYNDAVYTVTCSQIDSTVVKGLVLTN</sequence>
<gene>
    <name evidence="3" type="ORF">D3273_27360</name>
</gene>
<reference evidence="3 4" key="2">
    <citation type="submission" date="2019-02" db="EMBL/GenBank/DDBJ databases">
        <title>'Lichenibacterium ramalinii' gen. nov. sp. nov., 'Lichenibacterium minor' gen. nov. sp. nov.</title>
        <authorList>
            <person name="Pankratov T."/>
        </authorList>
    </citation>
    <scope>NUCLEOTIDE SEQUENCE [LARGE SCALE GENOMIC DNA]</scope>
    <source>
        <strain evidence="3 4">RmlP026</strain>
    </source>
</reference>
<proteinExistence type="predicted"/>
<dbReference type="OrthoDB" id="8450038at2"/>
<dbReference type="Pfam" id="PF13400">
    <property type="entry name" value="Tad"/>
    <property type="match status" value="1"/>
</dbReference>
<dbReference type="InterPro" id="IPR028087">
    <property type="entry name" value="Tad_N"/>
</dbReference>
<keyword evidence="1" id="KW-0472">Membrane</keyword>
<dbReference type="RefSeq" id="WP_129230162.1">
    <property type="nucleotide sequence ID" value="NZ_QYBB01000113.1"/>
</dbReference>
<dbReference type="EMBL" id="QYBB01000113">
    <property type="protein sequence ID" value="RYC28808.1"/>
    <property type="molecule type" value="Genomic_DNA"/>
</dbReference>
<dbReference type="AlphaFoldDB" id="A0A4Q2TZM9"/>
<name>A0A4Q2TZM9_9HYPH</name>
<evidence type="ECO:0000256" key="1">
    <source>
        <dbReference type="SAM" id="Phobius"/>
    </source>
</evidence>